<dbReference type="CDD" id="cd00090">
    <property type="entry name" value="HTH_ARSR"/>
    <property type="match status" value="1"/>
</dbReference>
<gene>
    <name evidence="2" type="ORF">ACAM_1579</name>
</gene>
<proteinExistence type="predicted"/>
<accession>U3TGC1</accession>
<dbReference type="KEGG" id="acj:ACAM_1579"/>
<dbReference type="InterPro" id="IPR011991">
    <property type="entry name" value="ArsR-like_HTH"/>
</dbReference>
<dbReference type="STRING" id="1198449.ACAM_1579"/>
<dbReference type="InterPro" id="IPR002831">
    <property type="entry name" value="Tscrpt_reg_TrmB_N"/>
</dbReference>
<sequence>MEIQAVISGGKPLGVEGEKVGAEAREASRYVDNDGGEENGGLEAEDLILSYLENSEATPSELIRRTGLSKNRVYNILKHLVDKGVVEKRRDGRRVVYSLRRVEPQAASSNQG</sequence>
<dbReference type="InterPro" id="IPR001845">
    <property type="entry name" value="HTH_ArsR_DNA-bd_dom"/>
</dbReference>
<evidence type="ECO:0000313" key="3">
    <source>
        <dbReference type="Proteomes" id="UP000016887"/>
    </source>
</evidence>
<dbReference type="GeneID" id="17110960"/>
<organism evidence="2 3">
    <name type="scientific">Aeropyrum camini SY1 = JCM 12091</name>
    <dbReference type="NCBI Taxonomy" id="1198449"/>
    <lineage>
        <taxon>Archaea</taxon>
        <taxon>Thermoproteota</taxon>
        <taxon>Thermoprotei</taxon>
        <taxon>Desulfurococcales</taxon>
        <taxon>Desulfurococcaceae</taxon>
        <taxon>Aeropyrum</taxon>
    </lineage>
</organism>
<dbReference type="Pfam" id="PF01978">
    <property type="entry name" value="TrmB"/>
    <property type="match status" value="1"/>
</dbReference>
<dbReference type="Proteomes" id="UP000016887">
    <property type="component" value="Chromosome"/>
</dbReference>
<dbReference type="InterPro" id="IPR036390">
    <property type="entry name" value="WH_DNA-bd_sf"/>
</dbReference>
<dbReference type="RefSeq" id="WP_022542314.1">
    <property type="nucleotide sequence ID" value="NC_022521.1"/>
</dbReference>
<dbReference type="EMBL" id="AP012489">
    <property type="protein sequence ID" value="BAN91048.1"/>
    <property type="molecule type" value="Genomic_DNA"/>
</dbReference>
<protein>
    <submittedName>
        <fullName evidence="2">Predicted transcriptional regulator</fullName>
    </submittedName>
</protein>
<name>U3TGC1_9CREN</name>
<dbReference type="SUPFAM" id="SSF46785">
    <property type="entry name" value="Winged helix' DNA-binding domain"/>
    <property type="match status" value="1"/>
</dbReference>
<dbReference type="SMART" id="SM00418">
    <property type="entry name" value="HTH_ARSR"/>
    <property type="match status" value="1"/>
</dbReference>
<dbReference type="AlphaFoldDB" id="U3TGC1"/>
<evidence type="ECO:0000259" key="1">
    <source>
        <dbReference type="SMART" id="SM00418"/>
    </source>
</evidence>
<evidence type="ECO:0000313" key="2">
    <source>
        <dbReference type="EMBL" id="BAN91048.1"/>
    </source>
</evidence>
<reference evidence="2 3" key="1">
    <citation type="journal article" date="2013" name="Appl. Environ. Microbiol.">
        <title>Variation of the Virus-Related Elements within Syntenic Genomes of the Hyperthermophilic Archaeon Aeropyrum.</title>
        <authorList>
            <person name="Daifuku T."/>
            <person name="Yoshida T."/>
            <person name="Kitamura T."/>
            <person name="Kawaichi S."/>
            <person name="Inoue T."/>
            <person name="Nomura K."/>
            <person name="Yoshida Y."/>
            <person name="Kuno S."/>
            <person name="Sako Y."/>
        </authorList>
    </citation>
    <scope>NUCLEOTIDE SEQUENCE [LARGE SCALE GENOMIC DNA]</scope>
    <source>
        <strain evidence="2 3">SY1</strain>
    </source>
</reference>
<dbReference type="GO" id="GO:0003700">
    <property type="term" value="F:DNA-binding transcription factor activity"/>
    <property type="evidence" value="ECO:0007669"/>
    <property type="project" value="InterPro"/>
</dbReference>
<dbReference type="OrthoDB" id="384348at2157"/>
<dbReference type="InterPro" id="IPR036388">
    <property type="entry name" value="WH-like_DNA-bd_sf"/>
</dbReference>
<dbReference type="Gene3D" id="1.10.10.10">
    <property type="entry name" value="Winged helix-like DNA-binding domain superfamily/Winged helix DNA-binding domain"/>
    <property type="match status" value="1"/>
</dbReference>
<feature type="domain" description="HTH arsR-type" evidence="1">
    <location>
        <begin position="45"/>
        <end position="112"/>
    </location>
</feature>
<keyword evidence="3" id="KW-1185">Reference proteome</keyword>
<dbReference type="eggNOG" id="arCOG00394">
    <property type="taxonomic scope" value="Archaea"/>
</dbReference>